<sequence>MSNLVFGSEGKDALAVLFKMSLFDFYVASISFSIISHDLKIVSVNITCTFLSSYYMCTFVSSYYMCTFLSSLVEVCFEGYVICYLFSTGQMKRFIMIFLHHVL</sequence>
<proteinExistence type="predicted"/>
<keyword evidence="3" id="KW-1185">Reference proteome</keyword>
<keyword evidence="1" id="KW-0812">Transmembrane</keyword>
<comment type="caution">
    <text evidence="2">The sequence shown here is derived from an EMBL/GenBank/DDBJ whole genome shotgun (WGS) entry which is preliminary data.</text>
</comment>
<evidence type="ECO:0000256" key="1">
    <source>
        <dbReference type="SAM" id="Phobius"/>
    </source>
</evidence>
<gene>
    <name evidence="2" type="ORF">KP509_20G019100</name>
</gene>
<dbReference type="AlphaFoldDB" id="A0A8T2SFP0"/>
<dbReference type="EMBL" id="CM035425">
    <property type="protein sequence ID" value="KAH7331187.1"/>
    <property type="molecule type" value="Genomic_DNA"/>
</dbReference>
<evidence type="ECO:0000313" key="2">
    <source>
        <dbReference type="EMBL" id="KAH7331187.1"/>
    </source>
</evidence>
<feature type="transmembrane region" description="Helical" evidence="1">
    <location>
        <begin position="62"/>
        <end position="86"/>
    </location>
</feature>
<accession>A0A8T2SFP0</accession>
<organism evidence="2 3">
    <name type="scientific">Ceratopteris richardii</name>
    <name type="common">Triangle waterfern</name>
    <dbReference type="NCBI Taxonomy" id="49495"/>
    <lineage>
        <taxon>Eukaryota</taxon>
        <taxon>Viridiplantae</taxon>
        <taxon>Streptophyta</taxon>
        <taxon>Embryophyta</taxon>
        <taxon>Tracheophyta</taxon>
        <taxon>Polypodiopsida</taxon>
        <taxon>Polypodiidae</taxon>
        <taxon>Polypodiales</taxon>
        <taxon>Pteridineae</taxon>
        <taxon>Pteridaceae</taxon>
        <taxon>Parkerioideae</taxon>
        <taxon>Ceratopteris</taxon>
    </lineage>
</organism>
<protein>
    <submittedName>
        <fullName evidence="2">Uncharacterized protein</fullName>
    </submittedName>
</protein>
<dbReference type="Proteomes" id="UP000825935">
    <property type="component" value="Chromosome 20"/>
</dbReference>
<keyword evidence="1" id="KW-1133">Transmembrane helix</keyword>
<keyword evidence="1" id="KW-0472">Membrane</keyword>
<name>A0A8T2SFP0_CERRI</name>
<evidence type="ECO:0000313" key="3">
    <source>
        <dbReference type="Proteomes" id="UP000825935"/>
    </source>
</evidence>
<reference evidence="2" key="1">
    <citation type="submission" date="2021-08" db="EMBL/GenBank/DDBJ databases">
        <title>WGS assembly of Ceratopteris richardii.</title>
        <authorList>
            <person name="Marchant D.B."/>
            <person name="Chen G."/>
            <person name="Jenkins J."/>
            <person name="Shu S."/>
            <person name="Leebens-Mack J."/>
            <person name="Grimwood J."/>
            <person name="Schmutz J."/>
            <person name="Soltis P."/>
            <person name="Soltis D."/>
            <person name="Chen Z.-H."/>
        </authorList>
    </citation>
    <scope>NUCLEOTIDE SEQUENCE</scope>
    <source>
        <strain evidence="2">Whitten #5841</strain>
        <tissue evidence="2">Leaf</tissue>
    </source>
</reference>
<feature type="transmembrane region" description="Helical" evidence="1">
    <location>
        <begin position="13"/>
        <end position="32"/>
    </location>
</feature>